<keyword evidence="2" id="KW-0378">Hydrolase</keyword>
<proteinExistence type="predicted"/>
<reference evidence="2 3" key="1">
    <citation type="submission" date="2019-06" db="EMBL/GenBank/DDBJ databases">
        <title>Genomic Encyclopedia of Type Strains, Phase IV (KMG-V): Genome sequencing to study the core and pangenomes of soil and plant-associated prokaryotes.</title>
        <authorList>
            <person name="Whitman W."/>
        </authorList>
    </citation>
    <scope>NUCLEOTIDE SEQUENCE [LARGE SCALE GENOMIC DNA]</scope>
    <source>
        <strain evidence="2 3">BR 11796</strain>
    </source>
</reference>
<accession>A0A560ATV4</accession>
<feature type="domain" description="DUF559" evidence="1">
    <location>
        <begin position="31"/>
        <end position="135"/>
    </location>
</feature>
<dbReference type="InterPro" id="IPR047216">
    <property type="entry name" value="Endonuclease_DUF559_bact"/>
</dbReference>
<dbReference type="InterPro" id="IPR007569">
    <property type="entry name" value="DUF559"/>
</dbReference>
<protein>
    <submittedName>
        <fullName evidence="2">Very-short-patch-repair endonuclease</fullName>
    </submittedName>
</protein>
<dbReference type="AlphaFoldDB" id="A0A560ATV4"/>
<dbReference type="Pfam" id="PF04480">
    <property type="entry name" value="DUF559"/>
    <property type="match status" value="1"/>
</dbReference>
<evidence type="ECO:0000259" key="1">
    <source>
        <dbReference type="Pfam" id="PF04480"/>
    </source>
</evidence>
<dbReference type="PANTHER" id="PTHR38590:SF1">
    <property type="entry name" value="BLL0828 PROTEIN"/>
    <property type="match status" value="1"/>
</dbReference>
<dbReference type="GO" id="GO:0004519">
    <property type="term" value="F:endonuclease activity"/>
    <property type="evidence" value="ECO:0007669"/>
    <property type="project" value="UniProtKB-KW"/>
</dbReference>
<name>A0A560ATV4_AZOBR</name>
<dbReference type="InterPro" id="IPR011335">
    <property type="entry name" value="Restrct_endonuc-II-like"/>
</dbReference>
<gene>
    <name evidence="2" type="ORF">FBZ82_11297</name>
</gene>
<keyword evidence="2" id="KW-0540">Nuclease</keyword>
<dbReference type="Gene3D" id="3.40.960.10">
    <property type="entry name" value="VSR Endonuclease"/>
    <property type="match status" value="1"/>
</dbReference>
<sequence length="144" mass="16368">MRPLVPSPAQRGRVRVGGHGNRRVMARNPTLKLHARGMRTQPTDAERMLWRYLRHGQLGGWKFRRQHPLPPYILDFACLAVCIAVEVDGSQHADSAYDSTRDEHLRHHGWRILRFWNNDVLNNPEGVAATILAAIGGPKLPEEN</sequence>
<evidence type="ECO:0000313" key="2">
    <source>
        <dbReference type="EMBL" id="TWA63815.1"/>
    </source>
</evidence>
<evidence type="ECO:0000313" key="3">
    <source>
        <dbReference type="Proteomes" id="UP000316083"/>
    </source>
</evidence>
<dbReference type="EMBL" id="VITF01000012">
    <property type="protein sequence ID" value="TWA63815.1"/>
    <property type="molecule type" value="Genomic_DNA"/>
</dbReference>
<dbReference type="Proteomes" id="UP000316083">
    <property type="component" value="Unassembled WGS sequence"/>
</dbReference>
<organism evidence="2 3">
    <name type="scientific">Azospirillum brasilense</name>
    <dbReference type="NCBI Taxonomy" id="192"/>
    <lineage>
        <taxon>Bacteria</taxon>
        <taxon>Pseudomonadati</taxon>
        <taxon>Pseudomonadota</taxon>
        <taxon>Alphaproteobacteria</taxon>
        <taxon>Rhodospirillales</taxon>
        <taxon>Azospirillaceae</taxon>
        <taxon>Azospirillum</taxon>
    </lineage>
</organism>
<dbReference type="PANTHER" id="PTHR38590">
    <property type="entry name" value="BLL0828 PROTEIN"/>
    <property type="match status" value="1"/>
</dbReference>
<dbReference type="CDD" id="cd01038">
    <property type="entry name" value="Endonuclease_DUF559"/>
    <property type="match status" value="1"/>
</dbReference>
<comment type="caution">
    <text evidence="2">The sequence shown here is derived from an EMBL/GenBank/DDBJ whole genome shotgun (WGS) entry which is preliminary data.</text>
</comment>
<dbReference type="SUPFAM" id="SSF52980">
    <property type="entry name" value="Restriction endonuclease-like"/>
    <property type="match status" value="1"/>
</dbReference>
<keyword evidence="2" id="KW-0255">Endonuclease</keyword>